<evidence type="ECO:0000313" key="1">
    <source>
        <dbReference type="EMBL" id="WAR44032.1"/>
    </source>
</evidence>
<organism evidence="1 2">
    <name type="scientific">Methylomonas rapida</name>
    <dbReference type="NCBI Taxonomy" id="2963939"/>
    <lineage>
        <taxon>Bacteria</taxon>
        <taxon>Pseudomonadati</taxon>
        <taxon>Pseudomonadota</taxon>
        <taxon>Gammaproteobacteria</taxon>
        <taxon>Methylococcales</taxon>
        <taxon>Methylococcaceae</taxon>
        <taxon>Methylomonas</taxon>
    </lineage>
</organism>
<protein>
    <submittedName>
        <fullName evidence="1">Uncharacterized protein</fullName>
    </submittedName>
</protein>
<gene>
    <name evidence="1" type="ORF">NM686_016890</name>
</gene>
<reference evidence="1" key="1">
    <citation type="submission" date="2022-11" db="EMBL/GenBank/DDBJ databases">
        <title>Methylomonas rapida sp. nov., Carotenoid-Producing Obligate Methanotrophs with High Growth Characteristics and Biotechnological Potential.</title>
        <authorList>
            <person name="Tikhonova E.N."/>
            <person name="Suleimanov R.Z."/>
            <person name="Miroshnikov K."/>
            <person name="Oshkin I.Y."/>
            <person name="Belova S.E."/>
            <person name="Danilova O.V."/>
            <person name="Ashikhmin A."/>
            <person name="Konopkin A."/>
            <person name="But S.Y."/>
            <person name="Khmelenina V.N."/>
            <person name="Kuznetsov N."/>
            <person name="Pimenov N.V."/>
            <person name="Dedysh S.N."/>
        </authorList>
    </citation>
    <scope>NUCLEOTIDE SEQUENCE</scope>
    <source>
        <strain evidence="1">MP1</strain>
    </source>
</reference>
<dbReference type="Proteomes" id="UP001162780">
    <property type="component" value="Chromosome"/>
</dbReference>
<sequence length="195" mass="21205">MHRRKSPLLASGFFMPIIQHGKGCAVHYGGIVWAVERLAAPMRGISTPCNPASITVESVAGGLLMQVSEDTMTIASTPAQIEQHQTIDLLKHRIPWTIEGGEPRGSLIDTVIPPINRAKAIVELLEIAAETRSADCMMEILRGAGQAIRLELDDATAFLNRYLEIEHQSKQVVQNEQSLKDMMSIQGALLVGGAK</sequence>
<keyword evidence="2" id="KW-1185">Reference proteome</keyword>
<dbReference type="RefSeq" id="WP_255189020.1">
    <property type="nucleotide sequence ID" value="NZ_CP113517.1"/>
</dbReference>
<accession>A0ABY7GFI7</accession>
<dbReference type="EMBL" id="CP113517">
    <property type="protein sequence ID" value="WAR44032.1"/>
    <property type="molecule type" value="Genomic_DNA"/>
</dbReference>
<name>A0ABY7GFI7_9GAMM</name>
<proteinExistence type="predicted"/>
<evidence type="ECO:0000313" key="2">
    <source>
        <dbReference type="Proteomes" id="UP001162780"/>
    </source>
</evidence>